<gene>
    <name evidence="1" type="ORF">Q5Y72_06440</name>
</gene>
<dbReference type="Gene3D" id="3.40.630.40">
    <property type="entry name" value="Zn-dependent exopeptidases"/>
    <property type="match status" value="1"/>
</dbReference>
<dbReference type="InterPro" id="IPR011227">
    <property type="entry name" value="UCP029730"/>
</dbReference>
<evidence type="ECO:0000313" key="2">
    <source>
        <dbReference type="Proteomes" id="UP001224997"/>
    </source>
</evidence>
<evidence type="ECO:0000313" key="1">
    <source>
        <dbReference type="EMBL" id="MDP5306726.1"/>
    </source>
</evidence>
<keyword evidence="2" id="KW-1185">Reference proteome</keyword>
<reference evidence="1 2" key="1">
    <citation type="submission" date="2023-08" db="EMBL/GenBank/DDBJ databases">
        <authorList>
            <person name="Park J.-S."/>
        </authorList>
    </citation>
    <scope>NUCLEOTIDE SEQUENCE [LARGE SCALE GENOMIC DNA]</scope>
    <source>
        <strain evidence="1 2">2205BS29-5</strain>
    </source>
</reference>
<dbReference type="PIRSF" id="PIRSF029730">
    <property type="entry name" value="UCP029730"/>
    <property type="match status" value="1"/>
</dbReference>
<name>A0ABT9JA77_9RHOB</name>
<dbReference type="SUPFAM" id="SSF53187">
    <property type="entry name" value="Zn-dependent exopeptidases"/>
    <property type="match status" value="1"/>
</dbReference>
<comment type="caution">
    <text evidence="1">The sequence shown here is derived from an EMBL/GenBank/DDBJ whole genome shotgun (WGS) entry which is preliminary data.</text>
</comment>
<dbReference type="Proteomes" id="UP001224997">
    <property type="component" value="Unassembled WGS sequence"/>
</dbReference>
<accession>A0ABT9JA77</accession>
<organism evidence="1 2">
    <name type="scientific">Paracoccus spongiarum</name>
    <dbReference type="NCBI Taxonomy" id="3064387"/>
    <lineage>
        <taxon>Bacteria</taxon>
        <taxon>Pseudomonadati</taxon>
        <taxon>Pseudomonadota</taxon>
        <taxon>Alphaproteobacteria</taxon>
        <taxon>Rhodobacterales</taxon>
        <taxon>Paracoccaceae</taxon>
        <taxon>Paracoccus</taxon>
    </lineage>
</organism>
<protein>
    <submittedName>
        <fullName evidence="1">N-formylglutamate amidohydrolase</fullName>
    </submittedName>
</protein>
<dbReference type="Pfam" id="PF05013">
    <property type="entry name" value="FGase"/>
    <property type="match status" value="1"/>
</dbReference>
<sequence>MTETALLIQPVVSGGRMAKAAAVLAIEGADAAGPAVLVCEHASNALPKDWGDPGIDAAQQQSHVAWDPGALDLARGLARLLDAPLIFGRVSRLIYDLNRPPHSPAAMPDRSELHDIPGNRDLAPALRRRRTDEIYLPFHAALAAMLAHRLAIGQMPVLITVHSFTPVYFGRPRAVEFGVIHDRDDRLARAIAAAATGLETRLNAPYSAADGVAHTLALHATPMGLRHAMLELRNDLLAGGAGAAMAQRLAPVLRAAIGDAA</sequence>
<proteinExistence type="predicted"/>
<dbReference type="EMBL" id="JAVAMQ010000004">
    <property type="protein sequence ID" value="MDP5306726.1"/>
    <property type="molecule type" value="Genomic_DNA"/>
</dbReference>
<dbReference type="InterPro" id="IPR007709">
    <property type="entry name" value="N-FG_amidohydro"/>
</dbReference>